<dbReference type="RefSeq" id="WP_263722491.1">
    <property type="nucleotide sequence ID" value="NZ_JAOWLA010000014.1"/>
</dbReference>
<dbReference type="InterPro" id="IPR005302">
    <property type="entry name" value="MoCF_Sase_C"/>
</dbReference>
<dbReference type="EMBL" id="JAOWLA010000014">
    <property type="protein sequence ID" value="MCV2865963.1"/>
    <property type="molecule type" value="Genomic_DNA"/>
</dbReference>
<keyword evidence="3" id="KW-1185">Reference proteome</keyword>
<dbReference type="Proteomes" id="UP001652503">
    <property type="component" value="Unassembled WGS sequence"/>
</dbReference>
<feature type="domain" description="MOSC" evidence="1">
    <location>
        <begin position="107"/>
        <end position="252"/>
    </location>
</feature>
<dbReference type="Pfam" id="PF03476">
    <property type="entry name" value="MOSC_N"/>
    <property type="match status" value="1"/>
</dbReference>
<organism evidence="2 3">
    <name type="scientific">Albidovulum sediminicola</name>
    <dbReference type="NCBI Taxonomy" id="2984331"/>
    <lineage>
        <taxon>Bacteria</taxon>
        <taxon>Pseudomonadati</taxon>
        <taxon>Pseudomonadota</taxon>
        <taxon>Alphaproteobacteria</taxon>
        <taxon>Rhodobacterales</taxon>
        <taxon>Paracoccaceae</taxon>
        <taxon>Albidovulum</taxon>
    </lineage>
</organism>
<evidence type="ECO:0000313" key="3">
    <source>
        <dbReference type="Proteomes" id="UP001652503"/>
    </source>
</evidence>
<evidence type="ECO:0000259" key="1">
    <source>
        <dbReference type="PROSITE" id="PS51340"/>
    </source>
</evidence>
<protein>
    <submittedName>
        <fullName evidence="2">MOSC domain-containing protein</fullName>
    </submittedName>
</protein>
<dbReference type="SUPFAM" id="SSF50800">
    <property type="entry name" value="PK beta-barrel domain-like"/>
    <property type="match status" value="1"/>
</dbReference>
<dbReference type="InterPro" id="IPR011037">
    <property type="entry name" value="Pyrv_Knase-like_insert_dom_sf"/>
</dbReference>
<name>A0ABT2Z493_9RHOB</name>
<gene>
    <name evidence="2" type="ORF">OE647_14660</name>
</gene>
<dbReference type="Gene3D" id="2.40.33.20">
    <property type="entry name" value="PK beta-barrel domain-like"/>
    <property type="match status" value="1"/>
</dbReference>
<dbReference type="Pfam" id="PF03473">
    <property type="entry name" value="MOSC"/>
    <property type="match status" value="1"/>
</dbReference>
<reference evidence="2 3" key="1">
    <citation type="submission" date="2022-10" db="EMBL/GenBank/DDBJ databases">
        <title>Defluviimonas sp. nov., isolated from ocean surface water.</title>
        <authorList>
            <person name="He W."/>
            <person name="Wang L."/>
            <person name="Zhang D.-F."/>
        </authorList>
    </citation>
    <scope>NUCLEOTIDE SEQUENCE [LARGE SCALE GENOMIC DNA]</scope>
    <source>
        <strain evidence="2 3">WL0075</strain>
    </source>
</reference>
<accession>A0ABT2Z493</accession>
<dbReference type="PROSITE" id="PS51340">
    <property type="entry name" value="MOSC"/>
    <property type="match status" value="1"/>
</dbReference>
<sequence length="252" mass="27945">MTARLALLCRHPIKSIGYEEITRATLSEGRALPFDREWAVAHEAAKFGRALSEWAPKLNFLRGVVGHRLMAIRATTDTDNRRVTLTHPEAAPITVAPDDPKDAERLIAWLRPLWPAERPAPAFVGHIPGQAMTDWADPFISILNLASLRELSTRMGQEISPHRFRGNLWLDGLPPFAEFDLIGKTLRIGDAELEIRQRITRCKATTVNPDSGQSDADTLAALKAGWGHQDFGTYAVVTRSGEIAQDDKVTIL</sequence>
<dbReference type="InterPro" id="IPR005303">
    <property type="entry name" value="MOCOS_middle"/>
</dbReference>
<proteinExistence type="predicted"/>
<evidence type="ECO:0000313" key="2">
    <source>
        <dbReference type="EMBL" id="MCV2865963.1"/>
    </source>
</evidence>
<comment type="caution">
    <text evidence="2">The sequence shown here is derived from an EMBL/GenBank/DDBJ whole genome shotgun (WGS) entry which is preliminary data.</text>
</comment>